<dbReference type="Pfam" id="PF00145">
    <property type="entry name" value="DNA_methylase"/>
    <property type="match status" value="1"/>
</dbReference>
<dbReference type="GO" id="GO:0009307">
    <property type="term" value="P:DNA restriction-modification system"/>
    <property type="evidence" value="ECO:0007669"/>
    <property type="project" value="UniProtKB-KW"/>
</dbReference>
<sequence>MLSKSKKLVVSLFCGVGGLDLGFQSAGFEVAVAIDNNPKVLELYRINFPNTLILCRDIGDISAVEIREIIQNKYPDWDGEIALIIGGPPCQGFSVAGKQDVNDARSQLVIKFINLVVELNPLMFVMENVPAIESKKFESITGNAIALIEEHYILSKWLLTASHYGVPQKRQRAIWVGSKFGEIDAPYQSNRRFSVGDAISDLSHIPINPQTDTWEWNSQWREKGEYAQYLEKIFPNSSSSQKDIITGCKATVHTVATQQKYADTKPGKKEPTTWAYRLSKNGFSPTLRAGSGNRTSSRPIHYEQARVITVREAARLHSFPDWFDFGTSKLAAHKAIGNSVPPLLAYAIAQTLSVELEQKLPCRKSALKTLSASSFFGLTHAPNFAYTKTVSFLIPSVRVEEAIKKCSGTKYLLREIIFVDDS</sequence>
<dbReference type="RefSeq" id="WP_193919770.1">
    <property type="nucleotide sequence ID" value="NZ_JADEWL010000026.1"/>
</dbReference>
<evidence type="ECO:0000256" key="2">
    <source>
        <dbReference type="ARBA" id="ARBA00022603"/>
    </source>
</evidence>
<evidence type="ECO:0000256" key="3">
    <source>
        <dbReference type="ARBA" id="ARBA00022679"/>
    </source>
</evidence>
<proteinExistence type="inferred from homology"/>
<dbReference type="PANTHER" id="PTHR10629">
    <property type="entry name" value="CYTOSINE-SPECIFIC METHYLTRANSFERASE"/>
    <property type="match status" value="1"/>
</dbReference>
<dbReference type="SUPFAM" id="SSF53335">
    <property type="entry name" value="S-adenosyl-L-methionine-dependent methyltransferases"/>
    <property type="match status" value="1"/>
</dbReference>
<dbReference type="EC" id="2.1.1.37" evidence="1"/>
<keyword evidence="3 6" id="KW-0808">Transferase</keyword>
<dbReference type="GO" id="GO:0032259">
    <property type="term" value="P:methylation"/>
    <property type="evidence" value="ECO:0007669"/>
    <property type="project" value="UniProtKB-KW"/>
</dbReference>
<keyword evidence="9" id="KW-1185">Reference proteome</keyword>
<evidence type="ECO:0000256" key="6">
    <source>
        <dbReference type="PROSITE-ProRule" id="PRU01016"/>
    </source>
</evidence>
<dbReference type="InterPro" id="IPR031303">
    <property type="entry name" value="C5_meth_CS"/>
</dbReference>
<evidence type="ECO:0000313" key="8">
    <source>
        <dbReference type="EMBL" id="MBE9213152.1"/>
    </source>
</evidence>
<dbReference type="PANTHER" id="PTHR10629:SF52">
    <property type="entry name" value="DNA (CYTOSINE-5)-METHYLTRANSFERASE 1"/>
    <property type="match status" value="1"/>
</dbReference>
<comment type="caution">
    <text evidence="8">The sequence shown here is derived from an EMBL/GenBank/DDBJ whole genome shotgun (WGS) entry which is preliminary data.</text>
</comment>
<dbReference type="InterPro" id="IPR001525">
    <property type="entry name" value="C5_MeTfrase"/>
</dbReference>
<dbReference type="PRINTS" id="PR00105">
    <property type="entry name" value="C5METTRFRASE"/>
</dbReference>
<keyword evidence="4 6" id="KW-0949">S-adenosyl-L-methionine</keyword>
<accession>A0A8J7F1L5</accession>
<name>A0A8J7F1L5_9CYAN</name>
<evidence type="ECO:0000256" key="7">
    <source>
        <dbReference type="RuleBase" id="RU000416"/>
    </source>
</evidence>
<evidence type="ECO:0000256" key="1">
    <source>
        <dbReference type="ARBA" id="ARBA00011975"/>
    </source>
</evidence>
<dbReference type="Proteomes" id="UP000620559">
    <property type="component" value="Unassembled WGS sequence"/>
</dbReference>
<dbReference type="InterPro" id="IPR050390">
    <property type="entry name" value="C5-Methyltransferase"/>
</dbReference>
<evidence type="ECO:0000256" key="5">
    <source>
        <dbReference type="ARBA" id="ARBA00022747"/>
    </source>
</evidence>
<dbReference type="InterPro" id="IPR029063">
    <property type="entry name" value="SAM-dependent_MTases_sf"/>
</dbReference>
<keyword evidence="2 6" id="KW-0489">Methyltransferase</keyword>
<comment type="similarity">
    <text evidence="6 7">Belongs to the class I-like SAM-binding methyltransferase superfamily. C5-methyltransferase family.</text>
</comment>
<dbReference type="NCBIfam" id="TIGR00675">
    <property type="entry name" value="dcm"/>
    <property type="match status" value="1"/>
</dbReference>
<dbReference type="Gene3D" id="3.90.120.10">
    <property type="entry name" value="DNA Methylase, subunit A, domain 2"/>
    <property type="match status" value="1"/>
</dbReference>
<reference evidence="8" key="1">
    <citation type="submission" date="2020-10" db="EMBL/GenBank/DDBJ databases">
        <authorList>
            <person name="Castelo-Branco R."/>
            <person name="Eusebio N."/>
            <person name="Adriana R."/>
            <person name="Vieira A."/>
            <person name="Brugerolle De Fraissinette N."/>
            <person name="Rezende De Castro R."/>
            <person name="Schneider M.P."/>
            <person name="Vasconcelos V."/>
            <person name="Leao P.N."/>
        </authorList>
    </citation>
    <scope>NUCLEOTIDE SEQUENCE</scope>
    <source>
        <strain evidence="8">LEGE 06105</strain>
    </source>
</reference>
<organism evidence="8 9">
    <name type="scientific">Plectonema cf. radiosum LEGE 06105</name>
    <dbReference type="NCBI Taxonomy" id="945769"/>
    <lineage>
        <taxon>Bacteria</taxon>
        <taxon>Bacillati</taxon>
        <taxon>Cyanobacteriota</taxon>
        <taxon>Cyanophyceae</taxon>
        <taxon>Oscillatoriophycideae</taxon>
        <taxon>Oscillatoriales</taxon>
        <taxon>Microcoleaceae</taxon>
        <taxon>Plectonema</taxon>
    </lineage>
</organism>
<gene>
    <name evidence="8" type="ORF">IQ247_10785</name>
</gene>
<evidence type="ECO:0000256" key="4">
    <source>
        <dbReference type="ARBA" id="ARBA00022691"/>
    </source>
</evidence>
<dbReference type="PROSITE" id="PS00095">
    <property type="entry name" value="C5_MTASE_2"/>
    <property type="match status" value="1"/>
</dbReference>
<evidence type="ECO:0000313" key="9">
    <source>
        <dbReference type="Proteomes" id="UP000620559"/>
    </source>
</evidence>
<dbReference type="GO" id="GO:0003886">
    <property type="term" value="F:DNA (cytosine-5-)-methyltransferase activity"/>
    <property type="evidence" value="ECO:0007669"/>
    <property type="project" value="UniProtKB-EC"/>
</dbReference>
<protein>
    <recommendedName>
        <fullName evidence="1">DNA (cytosine-5-)-methyltransferase</fullName>
        <ecNumber evidence="1">2.1.1.37</ecNumber>
    </recommendedName>
</protein>
<dbReference type="AlphaFoldDB" id="A0A8J7F1L5"/>
<feature type="active site" evidence="6">
    <location>
        <position position="90"/>
    </location>
</feature>
<dbReference type="EMBL" id="JADEWL010000026">
    <property type="protein sequence ID" value="MBE9213152.1"/>
    <property type="molecule type" value="Genomic_DNA"/>
</dbReference>
<dbReference type="PROSITE" id="PS51679">
    <property type="entry name" value="SAM_MT_C5"/>
    <property type="match status" value="1"/>
</dbReference>
<dbReference type="Gene3D" id="3.40.50.150">
    <property type="entry name" value="Vaccinia Virus protein VP39"/>
    <property type="match status" value="1"/>
</dbReference>
<keyword evidence="5" id="KW-0680">Restriction system</keyword>